<comment type="caution">
    <text evidence="2">The sequence shown here is derived from an EMBL/GenBank/DDBJ whole genome shotgun (WGS) entry which is preliminary data.</text>
</comment>
<sequence>MGCGASLALRTESRSFDSLAKVCPVEDVVEDTHKTLTELDLQEQKLAEDLERQCTGEAMNKDKSGRATGTEVKKPRTFKSWDSETWQSNAPAGTALNPTREDHDRHLLKVRAFLQRVRQTPKRLEKVVERRRCKEIR</sequence>
<evidence type="ECO:0000313" key="2">
    <source>
        <dbReference type="EMBL" id="OLP91262.1"/>
    </source>
</evidence>
<name>A0A1Q9D7S3_SYMMI</name>
<feature type="region of interest" description="Disordered" evidence="1">
    <location>
        <begin position="55"/>
        <end position="103"/>
    </location>
</feature>
<dbReference type="AlphaFoldDB" id="A0A1Q9D7S3"/>
<protein>
    <submittedName>
        <fullName evidence="2">Uncharacterized protein</fullName>
    </submittedName>
</protein>
<accession>A0A1Q9D7S3</accession>
<evidence type="ECO:0000256" key="1">
    <source>
        <dbReference type="SAM" id="MobiDB-lite"/>
    </source>
</evidence>
<keyword evidence="3" id="KW-1185">Reference proteome</keyword>
<gene>
    <name evidence="2" type="ORF">AK812_SmicGene27060</name>
</gene>
<evidence type="ECO:0000313" key="3">
    <source>
        <dbReference type="Proteomes" id="UP000186817"/>
    </source>
</evidence>
<reference evidence="2 3" key="1">
    <citation type="submission" date="2016-02" db="EMBL/GenBank/DDBJ databases">
        <title>Genome analysis of coral dinoflagellate symbionts highlights evolutionary adaptations to a symbiotic lifestyle.</title>
        <authorList>
            <person name="Aranda M."/>
            <person name="Li Y."/>
            <person name="Liew Y.J."/>
            <person name="Baumgarten S."/>
            <person name="Simakov O."/>
            <person name="Wilson M."/>
            <person name="Piel J."/>
            <person name="Ashoor H."/>
            <person name="Bougouffa S."/>
            <person name="Bajic V.B."/>
            <person name="Ryu T."/>
            <person name="Ravasi T."/>
            <person name="Bayer T."/>
            <person name="Micklem G."/>
            <person name="Kim H."/>
            <person name="Bhak J."/>
            <person name="Lajeunesse T.C."/>
            <person name="Voolstra C.R."/>
        </authorList>
    </citation>
    <scope>NUCLEOTIDE SEQUENCE [LARGE SCALE GENOMIC DNA]</scope>
    <source>
        <strain evidence="2 3">CCMP2467</strain>
    </source>
</reference>
<organism evidence="2 3">
    <name type="scientific">Symbiodinium microadriaticum</name>
    <name type="common">Dinoflagellate</name>
    <name type="synonym">Zooxanthella microadriatica</name>
    <dbReference type="NCBI Taxonomy" id="2951"/>
    <lineage>
        <taxon>Eukaryota</taxon>
        <taxon>Sar</taxon>
        <taxon>Alveolata</taxon>
        <taxon>Dinophyceae</taxon>
        <taxon>Suessiales</taxon>
        <taxon>Symbiodiniaceae</taxon>
        <taxon>Symbiodinium</taxon>
    </lineage>
</organism>
<feature type="compositionally biased region" description="Basic and acidic residues" evidence="1">
    <location>
        <begin position="55"/>
        <end position="82"/>
    </location>
</feature>
<proteinExistence type="predicted"/>
<dbReference type="EMBL" id="LSRX01000674">
    <property type="protein sequence ID" value="OLP91262.1"/>
    <property type="molecule type" value="Genomic_DNA"/>
</dbReference>
<dbReference type="Proteomes" id="UP000186817">
    <property type="component" value="Unassembled WGS sequence"/>
</dbReference>